<evidence type="ECO:0000256" key="2">
    <source>
        <dbReference type="ARBA" id="ARBA00024195"/>
    </source>
</evidence>
<dbReference type="Pfam" id="PF00089">
    <property type="entry name" value="Trypsin"/>
    <property type="match status" value="1"/>
</dbReference>
<evidence type="ECO:0000313" key="5">
    <source>
        <dbReference type="EMBL" id="VVC98024.1"/>
    </source>
</evidence>
<evidence type="ECO:0000256" key="1">
    <source>
        <dbReference type="ARBA" id="ARBA00023157"/>
    </source>
</evidence>
<feature type="domain" description="Peptidase S1" evidence="4">
    <location>
        <begin position="127"/>
        <end position="383"/>
    </location>
</feature>
<dbReference type="AlphaFoldDB" id="A0A5E4QK58"/>
<name>A0A5E4QK58_9NEOP</name>
<keyword evidence="3" id="KW-0732">Signal</keyword>
<sequence>MFFVKFIISVALLLVHDSQADYFDDYIKWLQASSVKPDVHANPSPTAFRDSCETPDKREGRCVRPSECNQIEEKIDPTTLFDIRSGSCHYLRPCCPYELIRENEIEPEREEPTTLGCGWTNPGANMFRSGQTYNHVADFGEFRWMVALLKITSDSGVWRNPDDYIGGGSLIHPSVVLTVAHYAADKTPDMIKCRAGEWDTRTVDEVEPHQDREVRKIKVHPEYISAKLYNDAALLLLKEPFNLYNAPHIGVGCLGYTMPPPNTICYSMGWGKEEFKGREYANILKKVQLPLVSKDQCETAFKRTLNSDSPVHNSWICAGGVKGSDTCTGDGGSSLVCPIQCDGEPRRYAIYGMVAFGVGCGDSLPAGYVNIPHVYNWIVRSMRDEALNETSFVPEQH</sequence>
<dbReference type="InterPro" id="IPR001314">
    <property type="entry name" value="Peptidase_S1A"/>
</dbReference>
<dbReference type="CDD" id="cd00190">
    <property type="entry name" value="Tryp_SPc"/>
    <property type="match status" value="1"/>
</dbReference>
<organism evidence="5 6">
    <name type="scientific">Leptidea sinapis</name>
    <dbReference type="NCBI Taxonomy" id="189913"/>
    <lineage>
        <taxon>Eukaryota</taxon>
        <taxon>Metazoa</taxon>
        <taxon>Ecdysozoa</taxon>
        <taxon>Arthropoda</taxon>
        <taxon>Hexapoda</taxon>
        <taxon>Insecta</taxon>
        <taxon>Pterygota</taxon>
        <taxon>Neoptera</taxon>
        <taxon>Endopterygota</taxon>
        <taxon>Lepidoptera</taxon>
        <taxon>Glossata</taxon>
        <taxon>Ditrysia</taxon>
        <taxon>Papilionoidea</taxon>
        <taxon>Pieridae</taxon>
        <taxon>Dismorphiinae</taxon>
        <taxon>Leptidea</taxon>
    </lineage>
</organism>
<dbReference type="PANTHER" id="PTHR24256">
    <property type="entry name" value="TRYPTASE-RELATED"/>
    <property type="match status" value="1"/>
</dbReference>
<proteinExistence type="inferred from homology"/>
<evidence type="ECO:0000259" key="4">
    <source>
        <dbReference type="PROSITE" id="PS50240"/>
    </source>
</evidence>
<feature type="chain" id="PRO_5022683195" description="Peptidase S1 domain-containing protein" evidence="3">
    <location>
        <begin position="21"/>
        <end position="397"/>
    </location>
</feature>
<dbReference type="InterPro" id="IPR043504">
    <property type="entry name" value="Peptidase_S1_PA_chymotrypsin"/>
</dbReference>
<gene>
    <name evidence="5" type="ORF">LSINAPIS_LOCUS9180</name>
</gene>
<dbReference type="InterPro" id="IPR009003">
    <property type="entry name" value="Peptidase_S1_PA"/>
</dbReference>
<reference evidence="5 6" key="1">
    <citation type="submission" date="2017-07" db="EMBL/GenBank/DDBJ databases">
        <authorList>
            <person name="Talla V."/>
            <person name="Backstrom N."/>
        </authorList>
    </citation>
    <scope>NUCLEOTIDE SEQUENCE [LARGE SCALE GENOMIC DNA]</scope>
</reference>
<dbReference type="SUPFAM" id="SSF50494">
    <property type="entry name" value="Trypsin-like serine proteases"/>
    <property type="match status" value="1"/>
</dbReference>
<dbReference type="PRINTS" id="PR00722">
    <property type="entry name" value="CHYMOTRYPSIN"/>
</dbReference>
<evidence type="ECO:0000256" key="3">
    <source>
        <dbReference type="SAM" id="SignalP"/>
    </source>
</evidence>
<dbReference type="InterPro" id="IPR051487">
    <property type="entry name" value="Ser/Thr_Proteases_Immune/Dev"/>
</dbReference>
<dbReference type="GO" id="GO:0004252">
    <property type="term" value="F:serine-type endopeptidase activity"/>
    <property type="evidence" value="ECO:0007669"/>
    <property type="project" value="InterPro"/>
</dbReference>
<evidence type="ECO:0000313" key="6">
    <source>
        <dbReference type="Proteomes" id="UP000324832"/>
    </source>
</evidence>
<keyword evidence="6" id="KW-1185">Reference proteome</keyword>
<dbReference type="PROSITE" id="PS50240">
    <property type="entry name" value="TRYPSIN_DOM"/>
    <property type="match status" value="1"/>
</dbReference>
<accession>A0A5E4QK58</accession>
<dbReference type="GO" id="GO:0006508">
    <property type="term" value="P:proteolysis"/>
    <property type="evidence" value="ECO:0007669"/>
    <property type="project" value="InterPro"/>
</dbReference>
<dbReference type="EMBL" id="FZQP02003335">
    <property type="protein sequence ID" value="VVC98024.1"/>
    <property type="molecule type" value="Genomic_DNA"/>
</dbReference>
<protein>
    <recommendedName>
        <fullName evidence="4">Peptidase S1 domain-containing protein</fullName>
    </recommendedName>
</protein>
<feature type="signal peptide" evidence="3">
    <location>
        <begin position="1"/>
        <end position="20"/>
    </location>
</feature>
<dbReference type="InterPro" id="IPR001254">
    <property type="entry name" value="Trypsin_dom"/>
</dbReference>
<dbReference type="Gene3D" id="2.40.10.10">
    <property type="entry name" value="Trypsin-like serine proteases"/>
    <property type="match status" value="1"/>
</dbReference>
<dbReference type="Proteomes" id="UP000324832">
    <property type="component" value="Unassembled WGS sequence"/>
</dbReference>
<keyword evidence="1" id="KW-1015">Disulfide bond</keyword>
<comment type="similarity">
    <text evidence="2">Belongs to the peptidase S1 family. CLIP subfamily.</text>
</comment>
<dbReference type="SMART" id="SM00020">
    <property type="entry name" value="Tryp_SPc"/>
    <property type="match status" value="1"/>
</dbReference>